<sequence length="154" mass="16266">MQLSFALVLTAVVATLGAEANVLQAGSCAMSCKGPKTGFCSGVGALPTALSATTYNNECECLQAKCLKGNAVQCYAKPTAGKCDPKALLKLNEPTAKSLKLVCGSNGVTYDNYFHLKVARELGGIQFLQTGKCTSQYKTCMTNVKCSNEDKVQY</sequence>
<protein>
    <submittedName>
        <fullName evidence="2">Uncharacterized protein</fullName>
    </submittedName>
</protein>
<dbReference type="InterPro" id="IPR036058">
    <property type="entry name" value="Kazal_dom_sf"/>
</dbReference>
<dbReference type="OrthoDB" id="126772at2759"/>
<feature type="chain" id="PRO_5004582831" evidence="1">
    <location>
        <begin position="21"/>
        <end position="154"/>
    </location>
</feature>
<gene>
    <name evidence="2" type="ORF">SDRG_15091</name>
</gene>
<accession>T0PXV6</accession>
<dbReference type="Proteomes" id="UP000030762">
    <property type="component" value="Unassembled WGS sequence"/>
</dbReference>
<evidence type="ECO:0000256" key="1">
    <source>
        <dbReference type="SAM" id="SignalP"/>
    </source>
</evidence>
<dbReference type="GeneID" id="19955818"/>
<dbReference type="AlphaFoldDB" id="T0PXV6"/>
<dbReference type="EMBL" id="JH767215">
    <property type="protein sequence ID" value="EQC27081.1"/>
    <property type="molecule type" value="Genomic_DNA"/>
</dbReference>
<organism evidence="2 3">
    <name type="scientific">Saprolegnia diclina (strain VS20)</name>
    <dbReference type="NCBI Taxonomy" id="1156394"/>
    <lineage>
        <taxon>Eukaryota</taxon>
        <taxon>Sar</taxon>
        <taxon>Stramenopiles</taxon>
        <taxon>Oomycota</taxon>
        <taxon>Saprolegniomycetes</taxon>
        <taxon>Saprolegniales</taxon>
        <taxon>Saprolegniaceae</taxon>
        <taxon>Saprolegnia</taxon>
    </lineage>
</organism>
<feature type="signal peptide" evidence="1">
    <location>
        <begin position="1"/>
        <end position="20"/>
    </location>
</feature>
<reference evidence="2 3" key="1">
    <citation type="submission" date="2012-04" db="EMBL/GenBank/DDBJ databases">
        <title>The Genome Sequence of Saprolegnia declina VS20.</title>
        <authorList>
            <consortium name="The Broad Institute Genome Sequencing Platform"/>
            <person name="Russ C."/>
            <person name="Nusbaum C."/>
            <person name="Tyler B."/>
            <person name="van West P."/>
            <person name="Dieguez-Uribeondo J."/>
            <person name="de Bruijn I."/>
            <person name="Tripathy S."/>
            <person name="Jiang R."/>
            <person name="Young S.K."/>
            <person name="Zeng Q."/>
            <person name="Gargeya S."/>
            <person name="Fitzgerald M."/>
            <person name="Haas B."/>
            <person name="Abouelleil A."/>
            <person name="Alvarado L."/>
            <person name="Arachchi H.M."/>
            <person name="Berlin A."/>
            <person name="Chapman S.B."/>
            <person name="Goldberg J."/>
            <person name="Griggs A."/>
            <person name="Gujja S."/>
            <person name="Hansen M."/>
            <person name="Howarth C."/>
            <person name="Imamovic A."/>
            <person name="Larimer J."/>
            <person name="McCowen C."/>
            <person name="Montmayeur A."/>
            <person name="Murphy C."/>
            <person name="Neiman D."/>
            <person name="Pearson M."/>
            <person name="Priest M."/>
            <person name="Roberts A."/>
            <person name="Saif S."/>
            <person name="Shea T."/>
            <person name="Sisk P."/>
            <person name="Sykes S."/>
            <person name="Wortman J."/>
            <person name="Nusbaum C."/>
            <person name="Birren B."/>
        </authorList>
    </citation>
    <scope>NUCLEOTIDE SEQUENCE [LARGE SCALE GENOMIC DNA]</scope>
    <source>
        <strain evidence="2 3">VS20</strain>
    </source>
</reference>
<dbReference type="Gene3D" id="3.30.60.30">
    <property type="match status" value="1"/>
</dbReference>
<dbReference type="SUPFAM" id="SSF100895">
    <property type="entry name" value="Kazal-type serine protease inhibitors"/>
    <property type="match status" value="1"/>
</dbReference>
<evidence type="ECO:0000313" key="3">
    <source>
        <dbReference type="Proteomes" id="UP000030762"/>
    </source>
</evidence>
<keyword evidence="3" id="KW-1185">Reference proteome</keyword>
<keyword evidence="1" id="KW-0732">Signal</keyword>
<evidence type="ECO:0000313" key="2">
    <source>
        <dbReference type="EMBL" id="EQC27081.1"/>
    </source>
</evidence>
<dbReference type="InParanoid" id="T0PXV6"/>
<proteinExistence type="predicted"/>
<dbReference type="RefSeq" id="XP_008619475.1">
    <property type="nucleotide sequence ID" value="XM_008621253.1"/>
</dbReference>
<dbReference type="VEuPathDB" id="FungiDB:SDRG_15091"/>
<name>T0PXV6_SAPDV</name>